<dbReference type="InterPro" id="IPR003959">
    <property type="entry name" value="ATPase_AAA_core"/>
</dbReference>
<feature type="domain" description="AAA+ ATPase" evidence="1">
    <location>
        <begin position="41"/>
        <end position="203"/>
    </location>
</feature>
<dbReference type="InterPro" id="IPR003593">
    <property type="entry name" value="AAA+_ATPase"/>
</dbReference>
<dbReference type="PANTHER" id="PTHR23074">
    <property type="entry name" value="AAA DOMAIN-CONTAINING"/>
    <property type="match status" value="1"/>
</dbReference>
<dbReference type="SUPFAM" id="SSF52540">
    <property type="entry name" value="P-loop containing nucleoside triphosphate hydrolases"/>
    <property type="match status" value="1"/>
</dbReference>
<dbReference type="Proteomes" id="UP001165060">
    <property type="component" value="Unassembled WGS sequence"/>
</dbReference>
<dbReference type="Gene3D" id="3.40.50.300">
    <property type="entry name" value="P-loop containing nucleotide triphosphate hydrolases"/>
    <property type="match status" value="1"/>
</dbReference>
<evidence type="ECO:0000313" key="2">
    <source>
        <dbReference type="EMBL" id="GMI38071.1"/>
    </source>
</evidence>
<dbReference type="InterPro" id="IPR041569">
    <property type="entry name" value="AAA_lid_3"/>
</dbReference>
<dbReference type="PANTHER" id="PTHR23074:SF83">
    <property type="entry name" value="VACUOLAR PROTEIN SORTING-ASSOCIATED PROTEIN 4A"/>
    <property type="match status" value="1"/>
</dbReference>
<dbReference type="Pfam" id="PF17862">
    <property type="entry name" value="AAA_lid_3"/>
    <property type="match status" value="1"/>
</dbReference>
<keyword evidence="3" id="KW-1185">Reference proteome</keyword>
<organism evidence="2 3">
    <name type="scientific">Tetraparma gracilis</name>
    <dbReference type="NCBI Taxonomy" id="2962635"/>
    <lineage>
        <taxon>Eukaryota</taxon>
        <taxon>Sar</taxon>
        <taxon>Stramenopiles</taxon>
        <taxon>Ochrophyta</taxon>
        <taxon>Bolidophyceae</taxon>
        <taxon>Parmales</taxon>
        <taxon>Triparmaceae</taxon>
        <taxon>Tetraparma</taxon>
    </lineage>
</organism>
<dbReference type="Gene3D" id="1.10.8.60">
    <property type="match status" value="1"/>
</dbReference>
<evidence type="ECO:0000259" key="1">
    <source>
        <dbReference type="SMART" id="SM00382"/>
    </source>
</evidence>
<reference evidence="2 3" key="1">
    <citation type="journal article" date="2023" name="Commun. Biol.">
        <title>Genome analysis of Parmales, the sister group of diatoms, reveals the evolutionary specialization of diatoms from phago-mixotrophs to photoautotrophs.</title>
        <authorList>
            <person name="Ban H."/>
            <person name="Sato S."/>
            <person name="Yoshikawa S."/>
            <person name="Yamada K."/>
            <person name="Nakamura Y."/>
            <person name="Ichinomiya M."/>
            <person name="Sato N."/>
            <person name="Blanc-Mathieu R."/>
            <person name="Endo H."/>
            <person name="Kuwata A."/>
            <person name="Ogata H."/>
        </authorList>
    </citation>
    <scope>NUCLEOTIDE SEQUENCE [LARGE SCALE GENOMIC DNA]</scope>
</reference>
<gene>
    <name evidence="2" type="ORF">TeGR_g326</name>
</gene>
<proteinExistence type="predicted"/>
<dbReference type="InterPro" id="IPR050304">
    <property type="entry name" value="MT-severing_AAA_ATPase"/>
</dbReference>
<name>A0ABQ6N1G1_9STRA</name>
<dbReference type="Pfam" id="PF00004">
    <property type="entry name" value="AAA"/>
    <property type="match status" value="1"/>
</dbReference>
<accession>A0ABQ6N1G1</accession>
<dbReference type="EMBL" id="BRYB01000805">
    <property type="protein sequence ID" value="GMI38071.1"/>
    <property type="molecule type" value="Genomic_DNA"/>
</dbReference>
<comment type="caution">
    <text evidence="2">The sequence shown here is derived from an EMBL/GenBank/DDBJ whole genome shotgun (WGS) entry which is preliminary data.</text>
</comment>
<sequence length="322" mass="34358">MLVTPGAPDQECVGHEKAKKFLTESTILPLLLPEFFPLQTATTNVLLFGPPGTGKTMLVKSLIHDLRGDASNNFNVNFFSVSGSAVGNKYRGESEKVLRAVFDVARTHRASPTSSEGGEEGPAISIVLLDEVDSLFGDATNASSDESSLRLKTTLLTHLDGVAGAGGEGENKVVVVGTTNLPFSLAEALLRRFNKRILIDLPTPADRASIISGCLSGVAVSPAVSPAAIAERTEGWSGSDLTTLCRDIAMNPMRRYFERYDSVREIDEYNKRLVRDGLGGIAVEDIGEVTDADVQLALERVKPASKAGVEECIRFAESFGSG</sequence>
<dbReference type="InterPro" id="IPR027417">
    <property type="entry name" value="P-loop_NTPase"/>
</dbReference>
<dbReference type="SMART" id="SM00382">
    <property type="entry name" value="AAA"/>
    <property type="match status" value="1"/>
</dbReference>
<protein>
    <recommendedName>
        <fullName evidence="1">AAA+ ATPase domain-containing protein</fullName>
    </recommendedName>
</protein>
<evidence type="ECO:0000313" key="3">
    <source>
        <dbReference type="Proteomes" id="UP001165060"/>
    </source>
</evidence>